<evidence type="ECO:0000256" key="7">
    <source>
        <dbReference type="SAM" id="Phobius"/>
    </source>
</evidence>
<reference evidence="8" key="1">
    <citation type="submission" date="2020-10" db="EMBL/GenBank/DDBJ databases">
        <authorList>
            <person name="Han B."/>
            <person name="Lu T."/>
            <person name="Zhao Q."/>
            <person name="Huang X."/>
            <person name="Zhao Y."/>
        </authorList>
    </citation>
    <scope>NUCLEOTIDE SEQUENCE</scope>
</reference>
<evidence type="ECO:0000313" key="9">
    <source>
        <dbReference type="Proteomes" id="UP000604825"/>
    </source>
</evidence>
<dbReference type="Proteomes" id="UP000604825">
    <property type="component" value="Unassembled WGS sequence"/>
</dbReference>
<dbReference type="AlphaFoldDB" id="A0A811M8B4"/>
<dbReference type="InterPro" id="IPR000109">
    <property type="entry name" value="POT_fam"/>
</dbReference>
<feature type="region of interest" description="Disordered" evidence="6">
    <location>
        <begin position="240"/>
        <end position="272"/>
    </location>
</feature>
<proteinExistence type="inferred from homology"/>
<dbReference type="EMBL" id="CAJGYO010000001">
    <property type="protein sequence ID" value="CAD6203044.1"/>
    <property type="molecule type" value="Genomic_DNA"/>
</dbReference>
<dbReference type="Pfam" id="PF00854">
    <property type="entry name" value="PTR2"/>
    <property type="match status" value="1"/>
</dbReference>
<comment type="caution">
    <text evidence="8">The sequence shown here is derived from an EMBL/GenBank/DDBJ whole genome shotgun (WGS) entry which is preliminary data.</text>
</comment>
<evidence type="ECO:0000256" key="6">
    <source>
        <dbReference type="SAM" id="MobiDB-lite"/>
    </source>
</evidence>
<feature type="transmembrane region" description="Helical" evidence="7">
    <location>
        <begin position="202"/>
        <end position="224"/>
    </location>
</feature>
<comment type="similarity">
    <text evidence="2">Belongs to the major facilitator superfamily. Proton-dependent oligopeptide transporter (POT/PTR) (TC 2.A.17) family.</text>
</comment>
<keyword evidence="4 7" id="KW-1133">Transmembrane helix</keyword>
<keyword evidence="9" id="KW-1185">Reference proteome</keyword>
<dbReference type="GO" id="GO:0022857">
    <property type="term" value="F:transmembrane transporter activity"/>
    <property type="evidence" value="ECO:0007669"/>
    <property type="project" value="InterPro"/>
</dbReference>
<keyword evidence="5 7" id="KW-0472">Membrane</keyword>
<dbReference type="OrthoDB" id="8904098at2759"/>
<dbReference type="PANTHER" id="PTHR11654">
    <property type="entry name" value="OLIGOPEPTIDE TRANSPORTER-RELATED"/>
    <property type="match status" value="1"/>
</dbReference>
<dbReference type="GO" id="GO:0016020">
    <property type="term" value="C:membrane"/>
    <property type="evidence" value="ECO:0007669"/>
    <property type="project" value="UniProtKB-SubCell"/>
</dbReference>
<dbReference type="InterPro" id="IPR036259">
    <property type="entry name" value="MFS_trans_sf"/>
</dbReference>
<sequence length="307" mass="33768">MEEQGEDVDVDVDDRERLRRTRVSLNPLVSPRGQGQRRPASLKSKATALEPRCSTAKRLRLVSSAASATAPSSFPQPRPAAPSHVVPSFRSADYRVQMPTGSPLKDIIWVLVTAIRKRNVRMERDDGAAVLLKEDDANDDGEQQLLSRTKGQRCLDKAAVIVVKDGDKEQEGEWSLCTASLGQMTTTFIQQGMAMDTRLGGWFKVPVASLVSVEVVFVLLWVVLHDAAIIPAARRLTGRPGGLTQLQRMGDGRARREAPAPRHPRRERADDGLRRLLRDRAAGVLLRGGPRRDAQHLLGLFLPSAAT</sequence>
<feature type="compositionally biased region" description="Basic and acidic residues" evidence="6">
    <location>
        <begin position="250"/>
        <end position="260"/>
    </location>
</feature>
<evidence type="ECO:0000256" key="1">
    <source>
        <dbReference type="ARBA" id="ARBA00004141"/>
    </source>
</evidence>
<feature type="compositionally biased region" description="Acidic residues" evidence="6">
    <location>
        <begin position="1"/>
        <end position="13"/>
    </location>
</feature>
<keyword evidence="3 7" id="KW-0812">Transmembrane</keyword>
<dbReference type="Gene3D" id="1.20.1250.20">
    <property type="entry name" value="MFS general substrate transporter like domains"/>
    <property type="match status" value="1"/>
</dbReference>
<comment type="subcellular location">
    <subcellularLocation>
        <location evidence="1">Membrane</location>
        <topology evidence="1">Multi-pass membrane protein</topology>
    </subcellularLocation>
</comment>
<evidence type="ECO:0000256" key="2">
    <source>
        <dbReference type="ARBA" id="ARBA00005982"/>
    </source>
</evidence>
<evidence type="ECO:0000256" key="4">
    <source>
        <dbReference type="ARBA" id="ARBA00022989"/>
    </source>
</evidence>
<name>A0A811M8B4_9POAL</name>
<evidence type="ECO:0000256" key="5">
    <source>
        <dbReference type="ARBA" id="ARBA00023136"/>
    </source>
</evidence>
<accession>A0A811M8B4</accession>
<gene>
    <name evidence="8" type="ORF">NCGR_LOCUS1280</name>
</gene>
<evidence type="ECO:0000313" key="8">
    <source>
        <dbReference type="EMBL" id="CAD6203044.1"/>
    </source>
</evidence>
<organism evidence="8 9">
    <name type="scientific">Miscanthus lutarioriparius</name>
    <dbReference type="NCBI Taxonomy" id="422564"/>
    <lineage>
        <taxon>Eukaryota</taxon>
        <taxon>Viridiplantae</taxon>
        <taxon>Streptophyta</taxon>
        <taxon>Embryophyta</taxon>
        <taxon>Tracheophyta</taxon>
        <taxon>Spermatophyta</taxon>
        <taxon>Magnoliopsida</taxon>
        <taxon>Liliopsida</taxon>
        <taxon>Poales</taxon>
        <taxon>Poaceae</taxon>
        <taxon>PACMAD clade</taxon>
        <taxon>Panicoideae</taxon>
        <taxon>Andropogonodae</taxon>
        <taxon>Andropogoneae</taxon>
        <taxon>Saccharinae</taxon>
        <taxon>Miscanthus</taxon>
    </lineage>
</organism>
<protein>
    <submittedName>
        <fullName evidence="8">Uncharacterized protein</fullName>
    </submittedName>
</protein>
<feature type="region of interest" description="Disordered" evidence="6">
    <location>
        <begin position="1"/>
        <end position="49"/>
    </location>
</feature>
<evidence type="ECO:0000256" key="3">
    <source>
        <dbReference type="ARBA" id="ARBA00022692"/>
    </source>
</evidence>